<dbReference type="EMBL" id="RRYP01012047">
    <property type="protein sequence ID" value="TNV77359.1"/>
    <property type="molecule type" value="Genomic_DNA"/>
</dbReference>
<sequence>MKLVLVVIFAVVVQGLRIGNTLDDCKEAALAFQSTCPSAPDTPATWSNTSSLNATALKCPSTSCPGQDHCDLMHALCVTCYEQDSKVYMRLQTTSLPNRCIGGKGSDYRLMDFSIEFNPSVDGAERRIFASQEEYEGQACKVGKAHDSQVEERIVAHKIADMYSQYLEDFVGVAIDGVLIKASTNDQGVDPLFPNGLEQGTVVTGSDVDSCLGSVDYWTNTYSYNALSPCLLSFDSIDTNKTCATVPNCFSDLPKYSAKPYLQSDVQILGIAKDGHLIISNPSLDCMALDQCGGIMSQGSYVYVFNNRFPYTIDCYGPAMPRYYDAGKCSKNTCQQPFNGSIILVAWLAILISSFGYFM</sequence>
<feature type="transmembrane region" description="Helical" evidence="1">
    <location>
        <begin position="338"/>
        <end position="358"/>
    </location>
</feature>
<name>A0A8J8T083_HALGN</name>
<protein>
    <submittedName>
        <fullName evidence="3">Uncharacterized protein</fullName>
    </submittedName>
</protein>
<dbReference type="AlphaFoldDB" id="A0A8J8T083"/>
<feature type="chain" id="PRO_5035322920" evidence="2">
    <location>
        <begin position="16"/>
        <end position="359"/>
    </location>
</feature>
<keyword evidence="1" id="KW-0812">Transmembrane</keyword>
<proteinExistence type="predicted"/>
<accession>A0A8J8T083</accession>
<organism evidence="3 4">
    <name type="scientific">Halteria grandinella</name>
    <dbReference type="NCBI Taxonomy" id="5974"/>
    <lineage>
        <taxon>Eukaryota</taxon>
        <taxon>Sar</taxon>
        <taxon>Alveolata</taxon>
        <taxon>Ciliophora</taxon>
        <taxon>Intramacronucleata</taxon>
        <taxon>Spirotrichea</taxon>
        <taxon>Stichotrichia</taxon>
        <taxon>Sporadotrichida</taxon>
        <taxon>Halteriidae</taxon>
        <taxon>Halteria</taxon>
    </lineage>
</organism>
<evidence type="ECO:0000313" key="3">
    <source>
        <dbReference type="EMBL" id="TNV77359.1"/>
    </source>
</evidence>
<gene>
    <name evidence="3" type="ORF">FGO68_gene3344</name>
</gene>
<evidence type="ECO:0000313" key="4">
    <source>
        <dbReference type="Proteomes" id="UP000785679"/>
    </source>
</evidence>
<evidence type="ECO:0000256" key="2">
    <source>
        <dbReference type="SAM" id="SignalP"/>
    </source>
</evidence>
<keyword evidence="4" id="KW-1185">Reference proteome</keyword>
<keyword evidence="2" id="KW-0732">Signal</keyword>
<keyword evidence="1" id="KW-0472">Membrane</keyword>
<keyword evidence="1" id="KW-1133">Transmembrane helix</keyword>
<comment type="caution">
    <text evidence="3">The sequence shown here is derived from an EMBL/GenBank/DDBJ whole genome shotgun (WGS) entry which is preliminary data.</text>
</comment>
<evidence type="ECO:0000256" key="1">
    <source>
        <dbReference type="SAM" id="Phobius"/>
    </source>
</evidence>
<feature type="signal peptide" evidence="2">
    <location>
        <begin position="1"/>
        <end position="15"/>
    </location>
</feature>
<reference evidence="3" key="1">
    <citation type="submission" date="2019-06" db="EMBL/GenBank/DDBJ databases">
        <authorList>
            <person name="Zheng W."/>
        </authorList>
    </citation>
    <scope>NUCLEOTIDE SEQUENCE</scope>
    <source>
        <strain evidence="3">QDHG01</strain>
    </source>
</reference>
<dbReference type="Proteomes" id="UP000785679">
    <property type="component" value="Unassembled WGS sequence"/>
</dbReference>